<dbReference type="SMART" id="SM00645">
    <property type="entry name" value="Pept_C1"/>
    <property type="match status" value="1"/>
</dbReference>
<gene>
    <name evidence="3" type="ORF">HINF_LOCUS44704</name>
    <name evidence="4" type="ORF">HINF_LOCUS75887</name>
</gene>
<dbReference type="AlphaFoldDB" id="A0AA86QD32"/>
<dbReference type="InterPro" id="IPR013128">
    <property type="entry name" value="Peptidase_C1A"/>
</dbReference>
<reference evidence="3" key="1">
    <citation type="submission" date="2023-06" db="EMBL/GenBank/DDBJ databases">
        <authorList>
            <person name="Kurt Z."/>
        </authorList>
    </citation>
    <scope>NUCLEOTIDE SEQUENCE</scope>
</reference>
<dbReference type="InterPro" id="IPR038765">
    <property type="entry name" value="Papain-like_cys_pep_sf"/>
</dbReference>
<sequence length="212" mass="23825">MTDLGCDGGYFGQCIFFMTQIGVPTSQCVPYKSGESGKLGNCPTACEDGSLIKMLKSQKYFDVGGEENIKAAVNEGVVYAYFKVYEDFMYYTGGIYQHQYGDVVGAIVVSIVGYGEENGVPYWVARNSLGPACGENGYFRVIRGVDECEIEVEVYMQIVQLQLCNYNSDSITHKLHIHLQDKYIIYTFSAGLDNEQQLNYHQLYDIYNIIQT</sequence>
<keyword evidence="5" id="KW-1185">Reference proteome</keyword>
<evidence type="ECO:0000313" key="5">
    <source>
        <dbReference type="Proteomes" id="UP001642409"/>
    </source>
</evidence>
<organism evidence="3">
    <name type="scientific">Hexamita inflata</name>
    <dbReference type="NCBI Taxonomy" id="28002"/>
    <lineage>
        <taxon>Eukaryota</taxon>
        <taxon>Metamonada</taxon>
        <taxon>Diplomonadida</taxon>
        <taxon>Hexamitidae</taxon>
        <taxon>Hexamitinae</taxon>
        <taxon>Hexamita</taxon>
    </lineage>
</organism>
<dbReference type="EMBL" id="CAXDID020000687">
    <property type="protein sequence ID" value="CAL6110371.1"/>
    <property type="molecule type" value="Genomic_DNA"/>
</dbReference>
<dbReference type="Proteomes" id="UP001642409">
    <property type="component" value="Unassembled WGS sequence"/>
</dbReference>
<dbReference type="Gene3D" id="3.90.70.10">
    <property type="entry name" value="Cysteine proteinases"/>
    <property type="match status" value="1"/>
</dbReference>
<protein>
    <submittedName>
        <fullName evidence="3">Cathepsin B</fullName>
    </submittedName>
    <submittedName>
        <fullName evidence="4">Cathepsin_B</fullName>
    </submittedName>
</protein>
<dbReference type="Pfam" id="PF00112">
    <property type="entry name" value="Peptidase_C1"/>
    <property type="match status" value="1"/>
</dbReference>
<evidence type="ECO:0000256" key="1">
    <source>
        <dbReference type="ARBA" id="ARBA00008455"/>
    </source>
</evidence>
<evidence type="ECO:0000313" key="4">
    <source>
        <dbReference type="EMBL" id="CAL6110371.1"/>
    </source>
</evidence>
<dbReference type="GO" id="GO:0006508">
    <property type="term" value="P:proteolysis"/>
    <property type="evidence" value="ECO:0007669"/>
    <property type="project" value="InterPro"/>
</dbReference>
<name>A0AA86QD32_9EUKA</name>
<dbReference type="PANTHER" id="PTHR12411">
    <property type="entry name" value="CYSTEINE PROTEASE FAMILY C1-RELATED"/>
    <property type="match status" value="1"/>
</dbReference>
<dbReference type="InterPro" id="IPR000668">
    <property type="entry name" value="Peptidase_C1A_C"/>
</dbReference>
<reference evidence="4 5" key="2">
    <citation type="submission" date="2024-07" db="EMBL/GenBank/DDBJ databases">
        <authorList>
            <person name="Akdeniz Z."/>
        </authorList>
    </citation>
    <scope>NUCLEOTIDE SEQUENCE [LARGE SCALE GENOMIC DNA]</scope>
</reference>
<comment type="similarity">
    <text evidence="1">Belongs to the peptidase C1 family.</text>
</comment>
<feature type="domain" description="Peptidase C1A papain C-terminal" evidence="2">
    <location>
        <begin position="1"/>
        <end position="158"/>
    </location>
</feature>
<accession>A0AA86QD32</accession>
<dbReference type="EMBL" id="CATOUU010000882">
    <property type="protein sequence ID" value="CAI9957059.1"/>
    <property type="molecule type" value="Genomic_DNA"/>
</dbReference>
<evidence type="ECO:0000259" key="2">
    <source>
        <dbReference type="SMART" id="SM00645"/>
    </source>
</evidence>
<dbReference type="GO" id="GO:0008234">
    <property type="term" value="F:cysteine-type peptidase activity"/>
    <property type="evidence" value="ECO:0007669"/>
    <property type="project" value="InterPro"/>
</dbReference>
<dbReference type="SUPFAM" id="SSF54001">
    <property type="entry name" value="Cysteine proteinases"/>
    <property type="match status" value="1"/>
</dbReference>
<evidence type="ECO:0000313" key="3">
    <source>
        <dbReference type="EMBL" id="CAI9957059.1"/>
    </source>
</evidence>
<comment type="caution">
    <text evidence="3">The sequence shown here is derived from an EMBL/GenBank/DDBJ whole genome shotgun (WGS) entry which is preliminary data.</text>
</comment>
<proteinExistence type="inferred from homology"/>